<gene>
    <name evidence="1" type="ORF">SAMN05216278_1770</name>
</gene>
<accession>A0A1H1BGT5</accession>
<name>A0A1H1BGT5_9EURY</name>
<dbReference type="EMBL" id="FNKQ01000002">
    <property type="protein sequence ID" value="SDQ50586.1"/>
    <property type="molecule type" value="Genomic_DNA"/>
</dbReference>
<evidence type="ECO:0000313" key="2">
    <source>
        <dbReference type="Proteomes" id="UP000199289"/>
    </source>
</evidence>
<dbReference type="AlphaFoldDB" id="A0A1H1BGT5"/>
<organism evidence="1 2">
    <name type="scientific">Halopelagius longus</name>
    <dbReference type="NCBI Taxonomy" id="1236180"/>
    <lineage>
        <taxon>Archaea</taxon>
        <taxon>Methanobacteriati</taxon>
        <taxon>Methanobacteriota</taxon>
        <taxon>Stenosarchaea group</taxon>
        <taxon>Halobacteria</taxon>
        <taxon>Halobacteriales</taxon>
        <taxon>Haloferacaceae</taxon>
    </lineage>
</organism>
<reference evidence="2" key="1">
    <citation type="submission" date="2016-10" db="EMBL/GenBank/DDBJ databases">
        <authorList>
            <person name="Varghese N."/>
            <person name="Submissions S."/>
        </authorList>
    </citation>
    <scope>NUCLEOTIDE SEQUENCE [LARGE SCALE GENOMIC DNA]</scope>
    <source>
        <strain evidence="2">CGMCC 1.12397</strain>
    </source>
</reference>
<evidence type="ECO:0000313" key="1">
    <source>
        <dbReference type="EMBL" id="SDQ50586.1"/>
    </source>
</evidence>
<dbReference type="Proteomes" id="UP000199289">
    <property type="component" value="Unassembled WGS sequence"/>
</dbReference>
<sequence length="36" mass="4093">MLKIIVSYITVRARFSEMIIGGVCVELMKYYAHAGE</sequence>
<protein>
    <submittedName>
        <fullName evidence="1">Uncharacterized protein</fullName>
    </submittedName>
</protein>
<proteinExistence type="predicted"/>